<dbReference type="GO" id="GO:0006099">
    <property type="term" value="P:tricarboxylic acid cycle"/>
    <property type="evidence" value="ECO:0007669"/>
    <property type="project" value="TreeGrafter"/>
</dbReference>
<dbReference type="InterPro" id="IPR036714">
    <property type="entry name" value="SDH_sf"/>
</dbReference>
<dbReference type="Pfam" id="PF03937">
    <property type="entry name" value="Sdh5"/>
    <property type="match status" value="1"/>
</dbReference>
<dbReference type="SUPFAM" id="SSF109910">
    <property type="entry name" value="YgfY-like"/>
    <property type="match status" value="1"/>
</dbReference>
<comment type="caution">
    <text evidence="4">The sequence shown here is derived from an EMBL/GenBank/DDBJ whole genome shotgun (WGS) entry which is preliminary data.</text>
</comment>
<dbReference type="InterPro" id="IPR005631">
    <property type="entry name" value="SDH"/>
</dbReference>
<sequence>MQANNPDLSRLDARRRRIYYRAMHRGTHETDVLIGGFVAPRLEGMSEAELDALEEVMDLPDADLADWLSGRRPIPAEVNTPMMRAILADANDPERLAAIRGAK</sequence>
<keyword evidence="3" id="KW-0143">Chaperone</keyword>
<dbReference type="Gene3D" id="1.10.150.250">
    <property type="entry name" value="Flavinator of succinate dehydrogenase"/>
    <property type="match status" value="1"/>
</dbReference>
<reference evidence="4 5" key="1">
    <citation type="submission" date="2018-01" db="EMBL/GenBank/DDBJ databases">
        <title>Draft Genome Sequence of Komagataeibacter maltaceti LMG 1529, a Vinegar Producing Acetic Acid Bacterium Isolated from Malt Vinegar Brewery Acetifiers.</title>
        <authorList>
            <person name="Zhang Q."/>
            <person name="Hollensteiner J."/>
            <person name="Poehlein A."/>
            <person name="Daniel R."/>
        </authorList>
    </citation>
    <scope>NUCLEOTIDE SEQUENCE [LARGE SCALE GENOMIC DNA]</scope>
    <source>
        <strain evidence="4 5">LMG 1529</strain>
    </source>
</reference>
<organism evidence="4 5">
    <name type="scientific">Novacetimonas maltaceti</name>
    <dbReference type="NCBI Taxonomy" id="1203393"/>
    <lineage>
        <taxon>Bacteria</taxon>
        <taxon>Pseudomonadati</taxon>
        <taxon>Pseudomonadota</taxon>
        <taxon>Alphaproteobacteria</taxon>
        <taxon>Acetobacterales</taxon>
        <taxon>Acetobacteraceae</taxon>
        <taxon>Novacetimonas</taxon>
    </lineage>
</organism>
<dbReference type="Proteomes" id="UP000237344">
    <property type="component" value="Unassembled WGS sequence"/>
</dbReference>
<gene>
    <name evidence="4" type="ORF">KMAL_01690</name>
</gene>
<accession>A0A2S3W5X4</accession>
<dbReference type="PANTHER" id="PTHR12469">
    <property type="entry name" value="PROTEIN EMI5 HOMOLOG, MITOCHONDRIAL"/>
    <property type="match status" value="1"/>
</dbReference>
<evidence type="ECO:0000313" key="4">
    <source>
        <dbReference type="EMBL" id="POF64274.1"/>
    </source>
</evidence>
<dbReference type="PANTHER" id="PTHR12469:SF2">
    <property type="entry name" value="SUCCINATE DEHYDROGENASE ASSEMBLY FACTOR 2, MITOCHONDRIAL"/>
    <property type="match status" value="1"/>
</dbReference>
<proteinExistence type="inferred from homology"/>
<protein>
    <recommendedName>
        <fullName evidence="2">FAD assembly factor SdhE</fullName>
    </recommendedName>
</protein>
<evidence type="ECO:0000256" key="1">
    <source>
        <dbReference type="ARBA" id="ARBA00008571"/>
    </source>
</evidence>
<name>A0A2S3W5X4_9PROT</name>
<dbReference type="EMBL" id="POTC01000001">
    <property type="protein sequence ID" value="POF64274.1"/>
    <property type="molecule type" value="Genomic_DNA"/>
</dbReference>
<evidence type="ECO:0000256" key="2">
    <source>
        <dbReference type="ARBA" id="ARBA00019418"/>
    </source>
</evidence>
<dbReference type="AlphaFoldDB" id="A0A2S3W5X4"/>
<evidence type="ECO:0000313" key="5">
    <source>
        <dbReference type="Proteomes" id="UP000237344"/>
    </source>
</evidence>
<dbReference type="OrthoDB" id="9807264at2"/>
<dbReference type="RefSeq" id="WP_110093861.1">
    <property type="nucleotide sequence ID" value="NZ_NKUE01000003.1"/>
</dbReference>
<evidence type="ECO:0000256" key="3">
    <source>
        <dbReference type="ARBA" id="ARBA00023186"/>
    </source>
</evidence>
<keyword evidence="5" id="KW-1185">Reference proteome</keyword>
<comment type="similarity">
    <text evidence="1">Belongs to the SdhE FAD assembly factor family.</text>
</comment>